<keyword evidence="1 4" id="KW-0808">Transferase</keyword>
<dbReference type="GO" id="GO:0008080">
    <property type="term" value="F:N-acetyltransferase activity"/>
    <property type="evidence" value="ECO:0007669"/>
    <property type="project" value="UniProtKB-ARBA"/>
</dbReference>
<dbReference type="AlphaFoldDB" id="A0A2Z5U0H8"/>
<evidence type="ECO:0000259" key="3">
    <source>
        <dbReference type="PROSITE" id="PS51186"/>
    </source>
</evidence>
<dbReference type="CDD" id="cd04301">
    <property type="entry name" value="NAT_SF"/>
    <property type="match status" value="1"/>
</dbReference>
<dbReference type="SUPFAM" id="SSF55729">
    <property type="entry name" value="Acyl-CoA N-acyltransferases (Nat)"/>
    <property type="match status" value="1"/>
</dbReference>
<dbReference type="Gene3D" id="3.40.630.30">
    <property type="match status" value="1"/>
</dbReference>
<dbReference type="InterPro" id="IPR016181">
    <property type="entry name" value="Acyl_CoA_acyltransferase"/>
</dbReference>
<sequence length="161" mass="17868">MEIRFVQPWDLKQVIALEQANFPAEEQIAVSILSTYVHRLDQTCLVMENDGELAGFILSCPSDSSVVTDDIFYLTADTLPVGKHLAIASLSVADSYKGQGVGTLLLAALKEVAVVAGFEGIALTCKDYLVRYYEMNQFEDRGPSLSQFGGQIWYDMYWKAL</sequence>
<dbReference type="Proteomes" id="UP000269331">
    <property type="component" value="Chromosome"/>
</dbReference>
<name>A0A2Z5U0H8_9STRE</name>
<evidence type="ECO:0000313" key="5">
    <source>
        <dbReference type="Proteomes" id="UP000269331"/>
    </source>
</evidence>
<keyword evidence="2" id="KW-0012">Acyltransferase</keyword>
<dbReference type="PROSITE" id="PS51186">
    <property type="entry name" value="GNAT"/>
    <property type="match status" value="1"/>
</dbReference>
<dbReference type="Pfam" id="PF00583">
    <property type="entry name" value="Acetyltransf_1"/>
    <property type="match status" value="1"/>
</dbReference>
<dbReference type="OrthoDB" id="9800962at2"/>
<dbReference type="InterPro" id="IPR000182">
    <property type="entry name" value="GNAT_dom"/>
</dbReference>
<dbReference type="InterPro" id="IPR051635">
    <property type="entry name" value="SNAT-like"/>
</dbReference>
<evidence type="ECO:0000313" key="4">
    <source>
        <dbReference type="EMBL" id="BBA93151.1"/>
    </source>
</evidence>
<dbReference type="KEGG" id="srq:SR187_7740"/>
<dbReference type="EMBL" id="AP018400">
    <property type="protein sequence ID" value="BBA93151.1"/>
    <property type="molecule type" value="Genomic_DNA"/>
</dbReference>
<dbReference type="PANTHER" id="PTHR10908:SF0">
    <property type="entry name" value="SEROTONIN N-ACETYLTRANSFERASE"/>
    <property type="match status" value="1"/>
</dbReference>
<gene>
    <name evidence="4" type="ORF">SR187_7740</name>
</gene>
<dbReference type="PANTHER" id="PTHR10908">
    <property type="entry name" value="SEROTONIN N-ACETYLTRANSFERASE"/>
    <property type="match status" value="1"/>
</dbReference>
<organism evidence="4 5">
    <name type="scientific">Streptococcus ruminantium</name>
    <dbReference type="NCBI Taxonomy" id="1917441"/>
    <lineage>
        <taxon>Bacteria</taxon>
        <taxon>Bacillati</taxon>
        <taxon>Bacillota</taxon>
        <taxon>Bacilli</taxon>
        <taxon>Lactobacillales</taxon>
        <taxon>Streptococcaceae</taxon>
        <taxon>Streptococcus</taxon>
    </lineage>
</organism>
<dbReference type="GeneID" id="52230070"/>
<evidence type="ECO:0000256" key="2">
    <source>
        <dbReference type="ARBA" id="ARBA00023315"/>
    </source>
</evidence>
<protein>
    <submittedName>
        <fullName evidence="4">N-acetyltransferase</fullName>
    </submittedName>
</protein>
<proteinExistence type="predicted"/>
<accession>A0A2Z5U0H8</accession>
<feature type="domain" description="N-acetyltransferase" evidence="3">
    <location>
        <begin position="1"/>
        <end position="161"/>
    </location>
</feature>
<reference evidence="4 5" key="1">
    <citation type="journal article" date="2018" name="Genome Biol. Evol.">
        <title>Complete Genome Sequence of Streptococcus ruminantium sp. nov. GUT-187T (=DSM 104980T =JCM 31869T), the Type Strain of S. ruminantium, and Comparison with Genome Sequences of Streptococcus suis Strains.</title>
        <authorList>
            <person name="Tohya M."/>
            <person name="Sekizaki T."/>
            <person name="Miyoshi-Akiyama T."/>
        </authorList>
    </citation>
    <scope>NUCLEOTIDE SEQUENCE [LARGE SCALE GENOMIC DNA]</scope>
    <source>
        <strain evidence="4 5">GUT187T</strain>
    </source>
</reference>
<dbReference type="RefSeq" id="WP_120172045.1">
    <property type="nucleotide sequence ID" value="NZ_AP018400.1"/>
</dbReference>
<evidence type="ECO:0000256" key="1">
    <source>
        <dbReference type="ARBA" id="ARBA00022679"/>
    </source>
</evidence>